<evidence type="ECO:0000259" key="11">
    <source>
        <dbReference type="Pfam" id="PF01909"/>
    </source>
</evidence>
<dbReference type="InterPro" id="IPR015329">
    <property type="entry name" value="tRNA_NucTransf2"/>
</dbReference>
<dbReference type="Pfam" id="PF01909">
    <property type="entry name" value="NTP_transf_2"/>
    <property type="match status" value="1"/>
</dbReference>
<evidence type="ECO:0000256" key="3">
    <source>
        <dbReference type="ARBA" id="ARBA00022695"/>
    </source>
</evidence>
<dbReference type="Proteomes" id="UP000320766">
    <property type="component" value="Unassembled WGS sequence"/>
</dbReference>
<feature type="binding site" evidence="10">
    <location>
        <position position="86"/>
    </location>
    <ligand>
        <name>Mg(2+)</name>
        <dbReference type="ChEBI" id="CHEBI:18420"/>
    </ligand>
</feature>
<dbReference type="Gene3D" id="3.30.70.590">
    <property type="entry name" value="Poly(A) polymerase predicted RNA binding domain"/>
    <property type="match status" value="1"/>
</dbReference>
<evidence type="ECO:0000256" key="4">
    <source>
        <dbReference type="ARBA" id="ARBA00022723"/>
    </source>
</evidence>
<dbReference type="InterPro" id="IPR048833">
    <property type="entry name" value="CAA_C"/>
</dbReference>
<dbReference type="InterPro" id="IPR008229">
    <property type="entry name" value="CCA-adding_arc"/>
</dbReference>
<dbReference type="AlphaFoldDB" id="A0A520KXG1"/>
<dbReference type="HAMAP" id="MF_01264">
    <property type="entry name" value="CCA_arch"/>
    <property type="match status" value="1"/>
</dbReference>
<dbReference type="GO" id="GO:0001680">
    <property type="term" value="P:tRNA 3'-terminal CCA addition"/>
    <property type="evidence" value="ECO:0007669"/>
    <property type="project" value="UniProtKB-UniRule"/>
</dbReference>
<sequence length="471" mass="55441">MRQFKNSHSNKPRSIPVDEIRKIKKRVLNDIKPKREDIKAINDISDEIIGMLRKKADEMNLEADVILVGSASRDTWVSNGEKRDIDIFALFPEKFDEDFLEETGLFLIEEAMQGWMLEKRYAEHPYIHAFLEKEVNGEEMSFEIDLVPCFDVKDPSEIKSAVDRTPYHNRYVKRNIKGKEDEVRILKKFLEILGVYGSDTKTHGFSGYLCELLIIKYGKFEDLLIEASRWKPETYIDLEGHGRYERKEPLIVIDPVDPKRNVAAALSLNNLSIFINAAREFLKRPDESYFQKREVEIRSEEELLKIFSERGTHLNALSFKRPLFVEDIIYSQLERTTEGIRRKLEELGFKVMNAYIYADSKDVLLLFEFEVWALPRTKKHLGPKVFDWKGGESFKRKNRDFKIYIEGGRYVADKPRKFTTPREFLEKDVLKCALGKNVRESIKGGYELLDLDEILKRERMRRFLLRYLLEV</sequence>
<dbReference type="InterPro" id="IPR011068">
    <property type="entry name" value="NuclTrfase_I-like_C"/>
</dbReference>
<dbReference type="SUPFAM" id="SSF81301">
    <property type="entry name" value="Nucleotidyltransferase"/>
    <property type="match status" value="1"/>
</dbReference>
<evidence type="ECO:0000256" key="1">
    <source>
        <dbReference type="ARBA" id="ARBA00022679"/>
    </source>
</evidence>
<dbReference type="Pfam" id="PF09249">
    <property type="entry name" value="tRNA_NucTransf2"/>
    <property type="match status" value="1"/>
</dbReference>
<keyword evidence="4 10" id="KW-0479">Metal-binding</keyword>
<dbReference type="PIRSF" id="PIRSF005335">
    <property type="entry name" value="CCA_arch"/>
    <property type="match status" value="1"/>
</dbReference>
<dbReference type="InterPro" id="IPR043519">
    <property type="entry name" value="NT_sf"/>
</dbReference>
<feature type="binding site" evidence="10">
    <location>
        <position position="196"/>
    </location>
    <ligand>
        <name>ATP</name>
        <dbReference type="ChEBI" id="CHEBI:30616"/>
    </ligand>
</feature>
<dbReference type="PANTHER" id="PTHR39643:SF1">
    <property type="entry name" value="CCA-ADDING ENZYME"/>
    <property type="match status" value="1"/>
</dbReference>
<feature type="binding site" evidence="10">
    <location>
        <position position="168"/>
    </location>
    <ligand>
        <name>ATP</name>
        <dbReference type="ChEBI" id="CHEBI:30616"/>
    </ligand>
</feature>
<evidence type="ECO:0000313" key="14">
    <source>
        <dbReference type="EMBL" id="RZN70545.1"/>
    </source>
</evidence>
<organism evidence="14 15">
    <name type="scientific">Candidatus Methanolliviera hydrocarbonicum</name>
    <dbReference type="NCBI Taxonomy" id="2491085"/>
    <lineage>
        <taxon>Archaea</taxon>
        <taxon>Methanobacteriati</taxon>
        <taxon>Methanobacteriota</taxon>
        <taxon>Candidatus Methanoliparia</taxon>
        <taxon>Candidatus Methanoliparales</taxon>
        <taxon>Candidatus Methanollivieraceae</taxon>
        <taxon>Candidatus Methanolliviera</taxon>
    </lineage>
</organism>
<dbReference type="InterPro" id="IPR002934">
    <property type="entry name" value="Polymerase_NTP_transf_dom"/>
</dbReference>
<dbReference type="NCBIfam" id="TIGR03671">
    <property type="entry name" value="cca_archaeal"/>
    <property type="match status" value="1"/>
</dbReference>
<comment type="cofactor">
    <cofactor evidence="10">
        <name>Mg(2+)</name>
        <dbReference type="ChEBI" id="CHEBI:18420"/>
    </cofactor>
</comment>
<evidence type="ECO:0000259" key="12">
    <source>
        <dbReference type="Pfam" id="PF09249"/>
    </source>
</evidence>
<dbReference type="Gene3D" id="3.30.70.1550">
    <property type="entry name" value="Archaeal tRNA CCA-adding enzyme catalytic domain"/>
    <property type="match status" value="1"/>
</dbReference>
<dbReference type="EC" id="2.7.7.72" evidence="10"/>
<dbReference type="CDD" id="cd05400">
    <property type="entry name" value="NT_2-5OAS_ClassI-CCAase"/>
    <property type="match status" value="1"/>
</dbReference>
<feature type="binding site" evidence="10">
    <location>
        <position position="70"/>
    </location>
    <ligand>
        <name>ATP</name>
        <dbReference type="ChEBI" id="CHEBI:30616"/>
    </ligand>
</feature>
<dbReference type="SUPFAM" id="SSF55003">
    <property type="entry name" value="PAP/Archaeal CCA-adding enzyme, C-terminal domain"/>
    <property type="match status" value="1"/>
</dbReference>
<evidence type="ECO:0000256" key="7">
    <source>
        <dbReference type="ARBA" id="ARBA00022840"/>
    </source>
</evidence>
<comment type="subunit">
    <text evidence="10">Homodimer.</text>
</comment>
<dbReference type="GO" id="GO:0000049">
    <property type="term" value="F:tRNA binding"/>
    <property type="evidence" value="ECO:0007669"/>
    <property type="project" value="UniProtKB-UniRule"/>
</dbReference>
<comment type="caution">
    <text evidence="14">The sequence shown here is derived from an EMBL/GenBank/DDBJ whole genome shotgun (WGS) entry which is preliminary data.</text>
</comment>
<feature type="binding site" evidence="10">
    <location>
        <position position="84"/>
    </location>
    <ligand>
        <name>Mg(2+)</name>
        <dbReference type="ChEBI" id="CHEBI:18420"/>
    </ligand>
</feature>
<evidence type="ECO:0000256" key="6">
    <source>
        <dbReference type="ARBA" id="ARBA00022800"/>
    </source>
</evidence>
<evidence type="ECO:0000256" key="8">
    <source>
        <dbReference type="ARBA" id="ARBA00022842"/>
    </source>
</evidence>
<dbReference type="EMBL" id="RXIL01000054">
    <property type="protein sequence ID" value="RZN70545.1"/>
    <property type="molecule type" value="Genomic_DNA"/>
</dbReference>
<evidence type="ECO:0000256" key="9">
    <source>
        <dbReference type="ARBA" id="ARBA00022884"/>
    </source>
</evidence>
<feature type="binding site" evidence="10">
    <location>
        <position position="73"/>
    </location>
    <ligand>
        <name>CTP</name>
        <dbReference type="ChEBI" id="CHEBI:37563"/>
    </ligand>
</feature>
<dbReference type="Gene3D" id="3.30.460.10">
    <property type="entry name" value="Beta Polymerase, domain 2"/>
    <property type="match status" value="1"/>
</dbReference>
<accession>A0A520KXG1</accession>
<dbReference type="InterPro" id="IPR006116">
    <property type="entry name" value="NT_2-5OAS_ClassI-CCAase"/>
</dbReference>
<comment type="function">
    <text evidence="10">Catalyzes the addition and repair of the essential 3'-terminal CCA sequence in tRNAs without using a nucleic acid template. Adds these three nucleotides in the order of C, C, and A to the tRNA nucleotide-73, using CTP and ATP as substrates and producing inorganic pyrophosphate. tRNA 3'-terminal CCA addition is required both for tRNA processing and repair. Also involved in tRNA surveillance by mediating tandem CCA addition to generate a CCACCA at the 3' terminus of unstable tRNAs. While stable tRNAs receive only 3'-terminal CCA, unstable tRNAs are marked with CCACCA and rapidly degraded.</text>
</comment>
<comment type="catalytic activity">
    <reaction evidence="10">
        <text>a tRNA with a 3' CCA end + 2 CTP + ATP = a tRNA with a 3' CCACCA end + 3 diphosphate</text>
        <dbReference type="Rhea" id="RHEA:76235"/>
        <dbReference type="Rhea" id="RHEA-COMP:10468"/>
        <dbReference type="Rhea" id="RHEA-COMP:18655"/>
        <dbReference type="ChEBI" id="CHEBI:30616"/>
        <dbReference type="ChEBI" id="CHEBI:33019"/>
        <dbReference type="ChEBI" id="CHEBI:37563"/>
        <dbReference type="ChEBI" id="CHEBI:83071"/>
        <dbReference type="ChEBI" id="CHEBI:195187"/>
    </reaction>
</comment>
<dbReference type="GO" id="GO:0160016">
    <property type="term" value="F:CCACCA tRNA nucleotidyltransferase activity"/>
    <property type="evidence" value="ECO:0007669"/>
    <property type="project" value="RHEA"/>
</dbReference>
<evidence type="ECO:0000256" key="10">
    <source>
        <dbReference type="HAMAP-Rule" id="MF_01264"/>
    </source>
</evidence>
<comment type="catalytic activity">
    <reaction evidence="10">
        <text>a tRNA precursor + 2 CTP + ATP = a tRNA with a 3' CCA end + 3 diphosphate</text>
        <dbReference type="Rhea" id="RHEA:14433"/>
        <dbReference type="Rhea" id="RHEA-COMP:10465"/>
        <dbReference type="Rhea" id="RHEA-COMP:10468"/>
        <dbReference type="ChEBI" id="CHEBI:30616"/>
        <dbReference type="ChEBI" id="CHEBI:33019"/>
        <dbReference type="ChEBI" id="CHEBI:37563"/>
        <dbReference type="ChEBI" id="CHEBI:74896"/>
        <dbReference type="ChEBI" id="CHEBI:83071"/>
        <dbReference type="EC" id="2.7.7.72"/>
    </reaction>
</comment>
<evidence type="ECO:0000313" key="15">
    <source>
        <dbReference type="Proteomes" id="UP000320766"/>
    </source>
</evidence>
<feature type="domain" description="tRNA nucleotidyltransferase substrate binding" evidence="12">
    <location>
        <begin position="181"/>
        <end position="291"/>
    </location>
</feature>
<dbReference type="GO" id="GO:0004810">
    <property type="term" value="F:CCA tRNA nucleotidyltransferase activity"/>
    <property type="evidence" value="ECO:0007669"/>
    <property type="project" value="UniProtKB-UniRule"/>
</dbReference>
<feature type="binding site" evidence="10">
    <location>
        <position position="187"/>
    </location>
    <ligand>
        <name>CTP</name>
        <dbReference type="ChEBI" id="CHEBI:37563"/>
    </ligand>
</feature>
<keyword evidence="1 10" id="KW-0808">Transferase</keyword>
<protein>
    <recommendedName>
        <fullName evidence="10">CCA-adding enzyme</fullName>
        <ecNumber evidence="10">2.7.7.72</ecNumber>
    </recommendedName>
    <alternativeName>
        <fullName evidence="10">CCA tRNA nucleotidyltransferase</fullName>
    </alternativeName>
    <alternativeName>
        <fullName evidence="10">tRNA CCA-pyrophosphorylase</fullName>
    </alternativeName>
    <alternativeName>
        <fullName evidence="10">tRNA adenylyl-/cytidylyl- transferase</fullName>
    </alternativeName>
    <alternativeName>
        <fullName evidence="10">tRNA nucleotidyltransferase</fullName>
    </alternativeName>
    <alternativeName>
        <fullName evidence="10">tRNA-NT</fullName>
    </alternativeName>
</protein>
<dbReference type="Pfam" id="PF21133">
    <property type="entry name" value="CAA_C"/>
    <property type="match status" value="1"/>
</dbReference>
<feature type="binding site" evidence="10">
    <location>
        <position position="73"/>
    </location>
    <ligand>
        <name>ATP</name>
        <dbReference type="ChEBI" id="CHEBI:30616"/>
    </ligand>
</feature>
<dbReference type="GO" id="GO:0042245">
    <property type="term" value="P:RNA repair"/>
    <property type="evidence" value="ECO:0007669"/>
    <property type="project" value="UniProtKB-KW"/>
</dbReference>
<keyword evidence="8 10" id="KW-0460">Magnesium</keyword>
<comment type="miscellaneous">
    <text evidence="10">A single active site specifically recognizes both ATP and CTP and is responsible for their addition.</text>
</comment>
<dbReference type="SUPFAM" id="SSF81631">
    <property type="entry name" value="PAP/OAS1 substrate-binding domain"/>
    <property type="match status" value="1"/>
</dbReference>
<dbReference type="PANTHER" id="PTHR39643">
    <property type="entry name" value="CCA-ADDING ENZYME"/>
    <property type="match status" value="1"/>
</dbReference>
<feature type="binding site" evidence="10">
    <location>
        <position position="70"/>
    </location>
    <ligand>
        <name>CTP</name>
        <dbReference type="ChEBI" id="CHEBI:37563"/>
    </ligand>
</feature>
<feature type="binding site" evidence="10">
    <location>
        <position position="196"/>
    </location>
    <ligand>
        <name>CTP</name>
        <dbReference type="ChEBI" id="CHEBI:37563"/>
    </ligand>
</feature>
<evidence type="ECO:0000256" key="5">
    <source>
        <dbReference type="ARBA" id="ARBA00022741"/>
    </source>
</evidence>
<name>A0A520KXG1_9EURY</name>
<proteinExistence type="inferred from homology"/>
<feature type="binding site" evidence="10">
    <location>
        <position position="168"/>
    </location>
    <ligand>
        <name>CTP</name>
        <dbReference type="ChEBI" id="CHEBI:37563"/>
    </ligand>
</feature>
<reference evidence="14 15" key="1">
    <citation type="journal article" date="2019" name="Nat. Microbiol.">
        <title>Wide diversity of methane and short-chain alkane metabolisms in uncultured archaea.</title>
        <authorList>
            <person name="Borrel G."/>
            <person name="Adam P.S."/>
            <person name="McKay L.J."/>
            <person name="Chen L.X."/>
            <person name="Sierra-Garcia I.N."/>
            <person name="Sieber C.M."/>
            <person name="Letourneur Q."/>
            <person name="Ghozlane A."/>
            <person name="Andersen G.L."/>
            <person name="Li W.J."/>
            <person name="Hallam S.J."/>
            <person name="Muyzer G."/>
            <person name="de Oliveira V.M."/>
            <person name="Inskeep W.P."/>
            <person name="Banfield J.F."/>
            <person name="Gribaldo S."/>
        </authorList>
    </citation>
    <scope>NUCLEOTIDE SEQUENCE [LARGE SCALE GENOMIC DNA]</scope>
    <source>
        <strain evidence="14">NM1b</strain>
    </source>
</reference>
<dbReference type="GO" id="GO:0005524">
    <property type="term" value="F:ATP binding"/>
    <property type="evidence" value="ECO:0007669"/>
    <property type="project" value="UniProtKB-UniRule"/>
</dbReference>
<comment type="similarity">
    <text evidence="10">Belongs to the tRNA nucleotidyltransferase/poly(A) polymerase family. Archaeal CCA-adding enzyme subfamily.</text>
</comment>
<keyword evidence="3 10" id="KW-0548">Nucleotidyltransferase</keyword>
<feature type="domain" description="CCA-adding enzyme C-terminal" evidence="13">
    <location>
        <begin position="310"/>
        <end position="449"/>
    </location>
</feature>
<keyword evidence="9 10" id="KW-0694">RNA-binding</keyword>
<dbReference type="InterPro" id="IPR042090">
    <property type="entry name" value="CCA_tRNA_nucleotrans_2"/>
</dbReference>
<feature type="domain" description="Polymerase nucleotidyl transferase" evidence="11">
    <location>
        <begin position="52"/>
        <end position="168"/>
    </location>
</feature>
<evidence type="ECO:0000259" key="13">
    <source>
        <dbReference type="Pfam" id="PF21133"/>
    </source>
</evidence>
<keyword evidence="6 10" id="KW-0692">RNA repair</keyword>
<keyword evidence="5 10" id="KW-0547">Nucleotide-binding</keyword>
<keyword evidence="2 10" id="KW-0819">tRNA processing</keyword>
<dbReference type="Gene3D" id="1.10.1410.30">
    <property type="entry name" value="CCA tRNA nucleotidyltransferase, domain 2"/>
    <property type="match status" value="1"/>
</dbReference>
<feature type="binding site" evidence="10">
    <location>
        <position position="187"/>
    </location>
    <ligand>
        <name>ATP</name>
        <dbReference type="ChEBI" id="CHEBI:30616"/>
    </ligand>
</feature>
<feature type="binding site" evidence="10">
    <location>
        <position position="145"/>
    </location>
    <ligand>
        <name>Mg(2+)</name>
        <dbReference type="ChEBI" id="CHEBI:18420"/>
    </ligand>
</feature>
<evidence type="ECO:0000256" key="2">
    <source>
        <dbReference type="ARBA" id="ARBA00022694"/>
    </source>
</evidence>
<keyword evidence="7 10" id="KW-0067">ATP-binding</keyword>
<gene>
    <name evidence="10 14" type="primary">cca</name>
    <name evidence="14" type="ORF">EF807_03180</name>
</gene>
<dbReference type="GO" id="GO:0000287">
    <property type="term" value="F:magnesium ion binding"/>
    <property type="evidence" value="ECO:0007669"/>
    <property type="project" value="UniProtKB-UniRule"/>
</dbReference>